<gene>
    <name evidence="1" type="ordered locus">Desti_4605</name>
</gene>
<dbReference type="RefSeq" id="WP_014812340.1">
    <property type="nucleotide sequence ID" value="NC_018025.1"/>
</dbReference>
<dbReference type="HOGENOM" id="CLU_2259269_0_0_7"/>
<proteinExistence type="predicted"/>
<name>I4CCD9_DESTA</name>
<evidence type="ECO:0000313" key="2">
    <source>
        <dbReference type="Proteomes" id="UP000006055"/>
    </source>
</evidence>
<sequence>MDLDTMSREELIAYIREMNEYLDNVIVFWGGKREYRETFEEMARNSEGYSEEEARNARLILEKPGVFDEFIELVRDSFEKGGINYLLAEKISAIMDEVASRHS</sequence>
<organism evidence="1 2">
    <name type="scientific">Desulfomonile tiedjei (strain ATCC 49306 / DSM 6799 / DCB-1)</name>
    <dbReference type="NCBI Taxonomy" id="706587"/>
    <lineage>
        <taxon>Bacteria</taxon>
        <taxon>Pseudomonadati</taxon>
        <taxon>Thermodesulfobacteriota</taxon>
        <taxon>Desulfomonilia</taxon>
        <taxon>Desulfomonilales</taxon>
        <taxon>Desulfomonilaceae</taxon>
        <taxon>Desulfomonile</taxon>
    </lineage>
</organism>
<dbReference type="Proteomes" id="UP000006055">
    <property type="component" value="Chromosome"/>
</dbReference>
<evidence type="ECO:0000313" key="1">
    <source>
        <dbReference type="EMBL" id="AFM27230.1"/>
    </source>
</evidence>
<protein>
    <submittedName>
        <fullName evidence="1">Uncharacterized protein</fullName>
    </submittedName>
</protein>
<dbReference type="AlphaFoldDB" id="I4CCD9"/>
<dbReference type="KEGG" id="dti:Desti_4605"/>
<dbReference type="EMBL" id="CP003360">
    <property type="protein sequence ID" value="AFM27230.1"/>
    <property type="molecule type" value="Genomic_DNA"/>
</dbReference>
<reference evidence="2" key="1">
    <citation type="submission" date="2012-06" db="EMBL/GenBank/DDBJ databases">
        <title>Complete sequence of chromosome of Desulfomonile tiedjei DSM 6799.</title>
        <authorList>
            <person name="Lucas S."/>
            <person name="Copeland A."/>
            <person name="Lapidus A."/>
            <person name="Glavina del Rio T."/>
            <person name="Dalin E."/>
            <person name="Tice H."/>
            <person name="Bruce D."/>
            <person name="Goodwin L."/>
            <person name="Pitluck S."/>
            <person name="Peters L."/>
            <person name="Ovchinnikova G."/>
            <person name="Zeytun A."/>
            <person name="Lu M."/>
            <person name="Kyrpides N."/>
            <person name="Mavromatis K."/>
            <person name="Ivanova N."/>
            <person name="Brettin T."/>
            <person name="Detter J.C."/>
            <person name="Han C."/>
            <person name="Larimer F."/>
            <person name="Land M."/>
            <person name="Hauser L."/>
            <person name="Markowitz V."/>
            <person name="Cheng J.-F."/>
            <person name="Hugenholtz P."/>
            <person name="Woyke T."/>
            <person name="Wu D."/>
            <person name="Spring S."/>
            <person name="Schroeder M."/>
            <person name="Brambilla E."/>
            <person name="Klenk H.-P."/>
            <person name="Eisen J.A."/>
        </authorList>
    </citation>
    <scope>NUCLEOTIDE SEQUENCE [LARGE SCALE GENOMIC DNA]</scope>
    <source>
        <strain evidence="2">ATCC 49306 / DSM 6799 / DCB-1</strain>
    </source>
</reference>
<accession>I4CCD9</accession>
<keyword evidence="2" id="KW-1185">Reference proteome</keyword>